<accession>A0ABS5HGL8</accession>
<sequence length="256" mass="29872">MKYPVYVVSLQRDELRRENLQKIFKNYDKFEIVDAVDGRILNAKDYYDAVLPSIAANYKTPQILSPSELGCTLSHIKVYEKFLSGSAPYALVLEDDVIGNDEGIFKAFDMLKNISENSILICGAQDGLDSRFSAFGRRICDDLFLVPIYSYRYIFRTTAYIITRKSAENLLNFYKNINYTLADAWDITLSHQNIKMYFADIFSHPDDISSSGIQTERDTKSTVYKMLSRPKWRRAITRLRCLFYRYFDKNEMIFRS</sequence>
<gene>
    <name evidence="2" type="ORF">KDD93_02400</name>
</gene>
<evidence type="ECO:0000259" key="1">
    <source>
        <dbReference type="Pfam" id="PF01755"/>
    </source>
</evidence>
<protein>
    <submittedName>
        <fullName evidence="2">Glycosyltransferase family 25 protein</fullName>
    </submittedName>
</protein>
<dbReference type="Pfam" id="PF01755">
    <property type="entry name" value="Glyco_transf_25"/>
    <property type="match status" value="1"/>
</dbReference>
<keyword evidence="3" id="KW-1185">Reference proteome</keyword>
<dbReference type="RefSeq" id="WP_212139987.1">
    <property type="nucleotide sequence ID" value="NZ_JAGSSW010000002.1"/>
</dbReference>
<proteinExistence type="predicted"/>
<comment type="caution">
    <text evidence="2">The sequence shown here is derived from an EMBL/GenBank/DDBJ whole genome shotgun (WGS) entry which is preliminary data.</text>
</comment>
<name>A0ABS5HGL8_9BACT</name>
<dbReference type="InterPro" id="IPR002654">
    <property type="entry name" value="Glyco_trans_25"/>
</dbReference>
<dbReference type="CDD" id="cd06532">
    <property type="entry name" value="Glyco_transf_25"/>
    <property type="match status" value="1"/>
</dbReference>
<dbReference type="EMBL" id="JAGSSW010000002">
    <property type="protein sequence ID" value="MBR8463420.1"/>
    <property type="molecule type" value="Genomic_DNA"/>
</dbReference>
<evidence type="ECO:0000313" key="2">
    <source>
        <dbReference type="EMBL" id="MBR8463420.1"/>
    </source>
</evidence>
<organism evidence="2 3">
    <name type="scientific">Campylobacter anatolicus</name>
    <dbReference type="NCBI Taxonomy" id="2829105"/>
    <lineage>
        <taxon>Bacteria</taxon>
        <taxon>Pseudomonadati</taxon>
        <taxon>Campylobacterota</taxon>
        <taxon>Epsilonproteobacteria</taxon>
        <taxon>Campylobacterales</taxon>
        <taxon>Campylobacteraceae</taxon>
        <taxon>Campylobacter</taxon>
    </lineage>
</organism>
<reference evidence="2 3" key="1">
    <citation type="submission" date="2021-04" db="EMBL/GenBank/DDBJ databases">
        <title>Molecular and phenotypic characterization and identification of bacterial isolates recovered from the Anatolian ground squirrels (Spermophilus xanthoprymnus) and which have the potential to form a new species in the Campylobacter genus.</title>
        <authorList>
            <person name="Aydin F."/>
            <person name="Abay S."/>
            <person name="Kayman T."/>
            <person name="Karakaya E."/>
            <person name="Mustak H.K."/>
            <person name="Mustak I.B."/>
            <person name="Bilgin N."/>
            <person name="Duzler A."/>
            <person name="Sahin O."/>
            <person name="Guran O."/>
            <person name="Saticioglu I.B."/>
        </authorList>
    </citation>
    <scope>NUCLEOTIDE SEQUENCE [LARGE SCALE GENOMIC DNA]</scope>
    <source>
        <strain evidence="3">faydin-G24</strain>
    </source>
</reference>
<dbReference type="Proteomes" id="UP000682951">
    <property type="component" value="Unassembled WGS sequence"/>
</dbReference>
<feature type="domain" description="Glycosyl transferase family 25" evidence="1">
    <location>
        <begin position="4"/>
        <end position="182"/>
    </location>
</feature>
<evidence type="ECO:0000313" key="3">
    <source>
        <dbReference type="Proteomes" id="UP000682951"/>
    </source>
</evidence>